<feature type="transmembrane region" description="Helical" evidence="7">
    <location>
        <begin position="361"/>
        <end position="385"/>
    </location>
</feature>
<evidence type="ECO:0000256" key="1">
    <source>
        <dbReference type="ARBA" id="ARBA00004651"/>
    </source>
</evidence>
<feature type="transmembrane region" description="Helical" evidence="7">
    <location>
        <begin position="855"/>
        <end position="873"/>
    </location>
</feature>
<dbReference type="InterPro" id="IPR003838">
    <property type="entry name" value="ABC3_permease_C"/>
</dbReference>
<evidence type="ECO:0000256" key="5">
    <source>
        <dbReference type="ARBA" id="ARBA00023136"/>
    </source>
</evidence>
<dbReference type="Pfam" id="PF02687">
    <property type="entry name" value="FtsX"/>
    <property type="match status" value="2"/>
</dbReference>
<feature type="transmembrane region" description="Helical" evidence="7">
    <location>
        <begin position="537"/>
        <end position="556"/>
    </location>
</feature>
<gene>
    <name evidence="9" type="ORF">ACFQGO_00070</name>
</gene>
<evidence type="ECO:0000313" key="10">
    <source>
        <dbReference type="Proteomes" id="UP001596112"/>
    </source>
</evidence>
<keyword evidence="4 7" id="KW-1133">Transmembrane helix</keyword>
<keyword evidence="10" id="KW-1185">Reference proteome</keyword>
<feature type="transmembrane region" description="Helical" evidence="7">
    <location>
        <begin position="40"/>
        <end position="64"/>
    </location>
</feature>
<reference evidence="10" key="1">
    <citation type="journal article" date="2019" name="Int. J. Syst. Evol. Microbiol.">
        <title>The Global Catalogue of Microorganisms (GCM) 10K type strain sequencing project: providing services to taxonomists for standard genome sequencing and annotation.</title>
        <authorList>
            <consortium name="The Broad Institute Genomics Platform"/>
            <consortium name="The Broad Institute Genome Sequencing Center for Infectious Disease"/>
            <person name="Wu L."/>
            <person name="Ma J."/>
        </authorList>
    </citation>
    <scope>NUCLEOTIDE SEQUENCE [LARGE SCALE GENOMIC DNA]</scope>
    <source>
        <strain evidence="10">JCM 9918</strain>
    </source>
</reference>
<dbReference type="Proteomes" id="UP001596112">
    <property type="component" value="Unassembled WGS sequence"/>
</dbReference>
<keyword evidence="3 7" id="KW-0812">Transmembrane</keyword>
<dbReference type="InterPro" id="IPR038766">
    <property type="entry name" value="Membrane_comp_ABC_pdt"/>
</dbReference>
<keyword evidence="5 7" id="KW-0472">Membrane</keyword>
<keyword evidence="2" id="KW-1003">Cell membrane</keyword>
<proteinExistence type="predicted"/>
<feature type="transmembrane region" description="Helical" evidence="7">
    <location>
        <begin position="819"/>
        <end position="843"/>
    </location>
</feature>
<feature type="transmembrane region" description="Helical" evidence="7">
    <location>
        <begin position="482"/>
        <end position="504"/>
    </location>
</feature>
<feature type="region of interest" description="Disordered" evidence="6">
    <location>
        <begin position="1"/>
        <end position="23"/>
    </location>
</feature>
<comment type="subcellular location">
    <subcellularLocation>
        <location evidence="1">Cell membrane</location>
        <topology evidence="1">Multi-pass membrane protein</topology>
    </subcellularLocation>
</comment>
<protein>
    <submittedName>
        <fullName evidence="9">FtsX-like permease family protein</fullName>
    </submittedName>
</protein>
<evidence type="ECO:0000256" key="3">
    <source>
        <dbReference type="ARBA" id="ARBA00022692"/>
    </source>
</evidence>
<evidence type="ECO:0000259" key="8">
    <source>
        <dbReference type="Pfam" id="PF02687"/>
    </source>
</evidence>
<feature type="region of interest" description="Disordered" evidence="6">
    <location>
        <begin position="227"/>
        <end position="258"/>
    </location>
</feature>
<dbReference type="PANTHER" id="PTHR30287:SF1">
    <property type="entry name" value="INNER MEMBRANE PROTEIN"/>
    <property type="match status" value="1"/>
</dbReference>
<feature type="transmembrane region" description="Helical" evidence="7">
    <location>
        <begin position="454"/>
        <end position="476"/>
    </location>
</feature>
<feature type="transmembrane region" description="Helical" evidence="7">
    <location>
        <begin position="405"/>
        <end position="433"/>
    </location>
</feature>
<evidence type="ECO:0000256" key="6">
    <source>
        <dbReference type="SAM" id="MobiDB-lite"/>
    </source>
</evidence>
<feature type="domain" description="ABC3 transporter permease C-terminal" evidence="8">
    <location>
        <begin position="317"/>
        <end position="436"/>
    </location>
</feature>
<evidence type="ECO:0000256" key="4">
    <source>
        <dbReference type="ARBA" id="ARBA00022989"/>
    </source>
</evidence>
<dbReference type="PANTHER" id="PTHR30287">
    <property type="entry name" value="MEMBRANE COMPONENT OF PREDICTED ABC SUPERFAMILY METABOLITE UPTAKE TRANSPORTER"/>
    <property type="match status" value="1"/>
</dbReference>
<name>A0ABW1AYI8_9ACTN</name>
<feature type="transmembrane region" description="Helical" evidence="7">
    <location>
        <begin position="318"/>
        <end position="340"/>
    </location>
</feature>
<evidence type="ECO:0000256" key="7">
    <source>
        <dbReference type="SAM" id="Phobius"/>
    </source>
</evidence>
<organism evidence="9 10">
    <name type="scientific">Streptomyces heilongjiangensis</name>
    <dbReference type="NCBI Taxonomy" id="945052"/>
    <lineage>
        <taxon>Bacteria</taxon>
        <taxon>Bacillati</taxon>
        <taxon>Actinomycetota</taxon>
        <taxon>Actinomycetes</taxon>
        <taxon>Kitasatosporales</taxon>
        <taxon>Streptomycetaceae</taxon>
        <taxon>Streptomyces</taxon>
    </lineage>
</organism>
<sequence length="892" mass="90147">MSRPVSHISPSPAGTPGAGTSPKTRLGMAHIAVRMVRHRIAALVAVACAALGAAALLTVIGVLLDSGIRAHAPVTRLSGADIVVTAPQVYRPGGDLPVVLPERARVPGDVAVRLARLPGVRSAVGDVSFPAVVVGARGGIVPAAPDPRTAGHRWSSASLLTGTRLAGRAPSGPREIVLDARTAARAGVAPGGTVRVIAAGRPATYRVTGVVTGTAEGQGGIWFADAQAPQPAGGPRTADARHTGNADGTRPAPASPSSAVDLVAVRAAPGAADRAADEVRRELRGTGLTVATGTARGDAEDPGATAARSTLPALASSLAGVTILIVGFIVAGALTVAMAAQRRELALLRAVGAPPRQVRRLGAAQALVVAALATAPGLALGYPLAGGFRSLLVSIGLLPSALPLVYGPLPALAAVLLLAVVWCAALGATWRLSRMPATEAVAESRAEPRAPAPWRAFAGLLLIVGAVCLSVTPLLARSEAGAASTALAGIVATIGLGVAGPTLVQHAGRILLRNLPRRVTAPAWLAAANTHGYPLRVAGAVTTLAMTVVFTLTYAFTQTTLMRATTDAAQAATRADLTLAAPALGGVPAALPGQVKAVPGVTAAAPVSSTTVIMRNQMFGGESEAEAGTALVLGPDATGVLDPQVRSGDLHALTGATVAVAAGSMAQDTASVGRTLTLILGDGATVRARVVASYERGLGLGALIVSRDLVAGHTTTDLAQRLLVRTDGNPETARRVTALAERQPGVTVSRSGAPDKADHGIPPELWINVAVLAVLLGYMLLGIANKLIAGTTQRRDELAGLQLIGATARQIRAMMRREAAVICGIALTSGTLLALPPLLFLSLGFLQRPWPAGPVWLLPAVAAVVVLLTFTAVEVPTRQALRVSPAQALGRR</sequence>
<feature type="transmembrane region" description="Helical" evidence="7">
    <location>
        <begin position="765"/>
        <end position="785"/>
    </location>
</feature>
<evidence type="ECO:0000256" key="2">
    <source>
        <dbReference type="ARBA" id="ARBA00022475"/>
    </source>
</evidence>
<evidence type="ECO:0000313" key="9">
    <source>
        <dbReference type="EMBL" id="MFC5805929.1"/>
    </source>
</evidence>
<accession>A0ABW1AYI8</accession>
<dbReference type="EMBL" id="JBHSNZ010000001">
    <property type="protein sequence ID" value="MFC5805929.1"/>
    <property type="molecule type" value="Genomic_DNA"/>
</dbReference>
<dbReference type="RefSeq" id="WP_334314108.1">
    <property type="nucleotide sequence ID" value="NZ_JAQOSL010000054.1"/>
</dbReference>
<comment type="caution">
    <text evidence="9">The sequence shown here is derived from an EMBL/GenBank/DDBJ whole genome shotgun (WGS) entry which is preliminary data.</text>
</comment>
<feature type="domain" description="ABC3 transporter permease C-terminal" evidence="8">
    <location>
        <begin position="771"/>
        <end position="885"/>
    </location>
</feature>